<dbReference type="AlphaFoldDB" id="A0A368NHW9"/>
<dbReference type="GeneID" id="60684468"/>
<keyword evidence="1" id="KW-0472">Membrane</keyword>
<keyword evidence="1" id="KW-1133">Transmembrane helix</keyword>
<comment type="caution">
    <text evidence="3">The sequence shown here is derived from an EMBL/GenBank/DDBJ whole genome shotgun (WGS) entry which is preliminary data.</text>
</comment>
<dbReference type="EMBL" id="QUSG01000012">
    <property type="protein sequence ID" value="KAA3525298.1"/>
    <property type="molecule type" value="Genomic_DNA"/>
</dbReference>
<dbReference type="Gene3D" id="3.60.10.10">
    <property type="entry name" value="Endonuclease/exonuclease/phosphatase"/>
    <property type="match status" value="1"/>
</dbReference>
<evidence type="ECO:0000256" key="1">
    <source>
        <dbReference type="SAM" id="Phobius"/>
    </source>
</evidence>
<dbReference type="RefSeq" id="WP_060719855.1">
    <property type="nucleotide sequence ID" value="NZ_LMVL02000008.1"/>
</dbReference>
<organism evidence="3 4">
    <name type="scientific">Agrobacterium vitis</name>
    <name type="common">Rhizobium vitis</name>
    <dbReference type="NCBI Taxonomy" id="373"/>
    <lineage>
        <taxon>Bacteria</taxon>
        <taxon>Pseudomonadati</taxon>
        <taxon>Pseudomonadota</taxon>
        <taxon>Alphaproteobacteria</taxon>
        <taxon>Hyphomicrobiales</taxon>
        <taxon>Rhizobiaceae</taxon>
        <taxon>Rhizobium/Agrobacterium group</taxon>
        <taxon>Agrobacterium</taxon>
    </lineage>
</organism>
<feature type="transmembrane region" description="Helical" evidence="1">
    <location>
        <begin position="62"/>
        <end position="83"/>
    </location>
</feature>
<evidence type="ECO:0000259" key="2">
    <source>
        <dbReference type="Pfam" id="PF03372"/>
    </source>
</evidence>
<keyword evidence="3" id="KW-0540">Nuclease</keyword>
<evidence type="ECO:0000313" key="3">
    <source>
        <dbReference type="EMBL" id="KAA3525298.1"/>
    </source>
</evidence>
<feature type="transmembrane region" description="Helical" evidence="1">
    <location>
        <begin position="35"/>
        <end position="55"/>
    </location>
</feature>
<keyword evidence="3" id="KW-0255">Endonuclease</keyword>
<proteinExistence type="predicted"/>
<gene>
    <name evidence="3" type="ORF">DXT89_18375</name>
</gene>
<name>A0A368NHW9_AGRVI</name>
<dbReference type="InterPro" id="IPR036691">
    <property type="entry name" value="Endo/exonu/phosph_ase_sf"/>
</dbReference>
<reference evidence="3 4" key="1">
    <citation type="submission" date="2018-08" db="EMBL/GenBank/DDBJ databases">
        <title>Genome sequencing of Agrobacterium vitis strain ICMP 10754.</title>
        <authorList>
            <person name="Visnovsky S.B."/>
            <person name="Pitman A.R."/>
        </authorList>
    </citation>
    <scope>NUCLEOTIDE SEQUENCE [LARGE SCALE GENOMIC DNA]</scope>
    <source>
        <strain evidence="3 4">ICMP 10754</strain>
    </source>
</reference>
<protein>
    <submittedName>
        <fullName evidence="3">Endonuclease</fullName>
    </submittedName>
</protein>
<keyword evidence="3" id="KW-0378">Hydrolase</keyword>
<dbReference type="GO" id="GO:0004519">
    <property type="term" value="F:endonuclease activity"/>
    <property type="evidence" value="ECO:0007669"/>
    <property type="project" value="UniProtKB-KW"/>
</dbReference>
<evidence type="ECO:0000313" key="4">
    <source>
        <dbReference type="Proteomes" id="UP000436911"/>
    </source>
</evidence>
<dbReference type="Pfam" id="PF03372">
    <property type="entry name" value="Exo_endo_phos"/>
    <property type="match status" value="1"/>
</dbReference>
<dbReference type="Proteomes" id="UP000436911">
    <property type="component" value="Unassembled WGS sequence"/>
</dbReference>
<dbReference type="SUPFAM" id="SSF56219">
    <property type="entry name" value="DNase I-like"/>
    <property type="match status" value="1"/>
</dbReference>
<dbReference type="OrthoDB" id="3808618at2"/>
<feature type="domain" description="Endonuclease/exonuclease/phosphatase" evidence="2">
    <location>
        <begin position="100"/>
        <end position="299"/>
    </location>
</feature>
<keyword evidence="1" id="KW-0812">Transmembrane</keyword>
<sequence>MKSMLLHIMATLLVLALGLFAVRYATNFWGAGVIYSLQLHAGLAMLLMALFCLALRPGLFTMTLLAATLFIAGHAVWMIWATLPQTPRIDLARMQPFRVLSFNVLGDNLENGAAITDYILESGADVAYVMEAAPVSLHLDRLVKTYPYRIGCGEHTSTCDLMLLSKYPLDMVYVGNLSDLRRDRFAMAKIQIGGTALHLAAAHLSKPYFDGYHMEELGELGDVLSGIDGPLLLAGDFNASTLAPDMQKLLKVTGMTTTGLEPATWPIIGGAFGVPIDHIYIRSPLMAAKLSRIPSNFGSNHYGLITDLLLPKG</sequence>
<accession>A0A368NHW9</accession>
<dbReference type="InterPro" id="IPR005135">
    <property type="entry name" value="Endo/exonuclease/phosphatase"/>
</dbReference>